<reference evidence="3" key="1">
    <citation type="submission" date="2020-12" db="EMBL/GenBank/DDBJ databases">
        <title>Metabolic potential, ecology and presence of endohyphal bacteria is reflected in genomic diversity of Mucoromycotina.</title>
        <authorList>
            <person name="Muszewska A."/>
            <person name="Okrasinska A."/>
            <person name="Steczkiewicz K."/>
            <person name="Drgas O."/>
            <person name="Orlowska M."/>
            <person name="Perlinska-Lenart U."/>
            <person name="Aleksandrzak-Piekarczyk T."/>
            <person name="Szatraj K."/>
            <person name="Zielenkiewicz U."/>
            <person name="Pilsyk S."/>
            <person name="Malc E."/>
            <person name="Mieczkowski P."/>
            <person name="Kruszewska J.S."/>
            <person name="Biernat P."/>
            <person name="Pawlowska J."/>
        </authorList>
    </citation>
    <scope>NUCLEOTIDE SEQUENCE</scope>
    <source>
        <strain evidence="3">WA0000017839</strain>
    </source>
</reference>
<feature type="compositionally biased region" description="Low complexity" evidence="1">
    <location>
        <begin position="430"/>
        <end position="444"/>
    </location>
</feature>
<accession>A0A8H7V2V2</accession>
<dbReference type="Pfam" id="PF00339">
    <property type="entry name" value="Arrestin_N"/>
    <property type="match status" value="1"/>
</dbReference>
<feature type="compositionally biased region" description="Pro residues" evidence="1">
    <location>
        <begin position="445"/>
        <end position="455"/>
    </location>
</feature>
<comment type="caution">
    <text evidence="3">The sequence shown here is derived from an EMBL/GenBank/DDBJ whole genome shotgun (WGS) entry which is preliminary data.</text>
</comment>
<dbReference type="InterPro" id="IPR011021">
    <property type="entry name" value="Arrestin-like_N"/>
</dbReference>
<gene>
    <name evidence="3" type="ORF">INT47_002239</name>
</gene>
<name>A0A8H7V2V2_9FUNG</name>
<sequence length="455" mass="51233">MPIAVPFFTGSKQLSIELAEPVVLLRGLPSDPTTHVLRGEVELLLSRPMATCQVLVQLVGKSNMLWPDGLGQRGTKIYNEKTILDQNLILTMKENQILPAGLNRWPFEFLIPNKLVETIEDEMAQVYYYIAATVQRPGISTPNLRSRRNILLLRTLAPSDASLASYALPTTSILAERKTDACDATIHIEKSIVSSGTQFPISINLSTQLKNVHLESINIVLTEKRLYYVPEYNARRVELYDYKLQLSSIIDVADSEHMKEAMIPTSDIPPHQLRRAITAKNAAVPLGVTPFQYRFIFTLPNCLSLNHTTYFKEMSFSHNLKIDIELSVPSTGIRPPSPNGTCTNDVVKTIERTNIHLETPITILDCRLKEDYTTLPTYQESMSDTTVDDHDTDELSKKRTGFFICPCYVDYKKKSSKYIGKDRMMMRQNSAESSHSSESSDSTLLPPPPPYAFKS</sequence>
<dbReference type="AlphaFoldDB" id="A0A8H7V2V2"/>
<evidence type="ECO:0000313" key="3">
    <source>
        <dbReference type="EMBL" id="KAG2205145.1"/>
    </source>
</evidence>
<protein>
    <recommendedName>
        <fullName evidence="2">Arrestin-like N-terminal domain-containing protein</fullName>
    </recommendedName>
</protein>
<dbReference type="GO" id="GO:0030674">
    <property type="term" value="F:protein-macromolecule adaptor activity"/>
    <property type="evidence" value="ECO:0007669"/>
    <property type="project" value="TreeGrafter"/>
</dbReference>
<evidence type="ECO:0000313" key="4">
    <source>
        <dbReference type="Proteomes" id="UP000603453"/>
    </source>
</evidence>
<dbReference type="EMBL" id="JAEPRD010000039">
    <property type="protein sequence ID" value="KAG2205145.1"/>
    <property type="molecule type" value="Genomic_DNA"/>
</dbReference>
<feature type="domain" description="Arrestin-like N-terminal" evidence="2">
    <location>
        <begin position="37"/>
        <end position="154"/>
    </location>
</feature>
<dbReference type="Gene3D" id="2.60.40.640">
    <property type="match status" value="1"/>
</dbReference>
<dbReference type="OrthoDB" id="2333384at2759"/>
<feature type="region of interest" description="Disordered" evidence="1">
    <location>
        <begin position="421"/>
        <end position="455"/>
    </location>
</feature>
<keyword evidence="4" id="KW-1185">Reference proteome</keyword>
<proteinExistence type="predicted"/>
<evidence type="ECO:0000259" key="2">
    <source>
        <dbReference type="Pfam" id="PF00339"/>
    </source>
</evidence>
<dbReference type="GO" id="GO:0031625">
    <property type="term" value="F:ubiquitin protein ligase binding"/>
    <property type="evidence" value="ECO:0007669"/>
    <property type="project" value="TreeGrafter"/>
</dbReference>
<dbReference type="InterPro" id="IPR014752">
    <property type="entry name" value="Arrestin-like_C"/>
</dbReference>
<organism evidence="3 4">
    <name type="scientific">Mucor saturninus</name>
    <dbReference type="NCBI Taxonomy" id="64648"/>
    <lineage>
        <taxon>Eukaryota</taxon>
        <taxon>Fungi</taxon>
        <taxon>Fungi incertae sedis</taxon>
        <taxon>Mucoromycota</taxon>
        <taxon>Mucoromycotina</taxon>
        <taxon>Mucoromycetes</taxon>
        <taxon>Mucorales</taxon>
        <taxon>Mucorineae</taxon>
        <taxon>Mucoraceae</taxon>
        <taxon>Mucor</taxon>
    </lineage>
</organism>
<dbReference type="PANTHER" id="PTHR11188:SF17">
    <property type="entry name" value="FI21816P1"/>
    <property type="match status" value="1"/>
</dbReference>
<dbReference type="GO" id="GO:0070086">
    <property type="term" value="P:ubiquitin-dependent endocytosis"/>
    <property type="evidence" value="ECO:0007669"/>
    <property type="project" value="TreeGrafter"/>
</dbReference>
<dbReference type="Proteomes" id="UP000603453">
    <property type="component" value="Unassembled WGS sequence"/>
</dbReference>
<evidence type="ECO:0000256" key="1">
    <source>
        <dbReference type="SAM" id="MobiDB-lite"/>
    </source>
</evidence>
<dbReference type="GO" id="GO:0005829">
    <property type="term" value="C:cytosol"/>
    <property type="evidence" value="ECO:0007669"/>
    <property type="project" value="TreeGrafter"/>
</dbReference>
<dbReference type="PANTHER" id="PTHR11188">
    <property type="entry name" value="ARRESTIN DOMAIN CONTAINING PROTEIN"/>
    <property type="match status" value="1"/>
</dbReference>
<dbReference type="InterPro" id="IPR050357">
    <property type="entry name" value="Arrestin_domain-protein"/>
</dbReference>
<dbReference type="GO" id="GO:0005886">
    <property type="term" value="C:plasma membrane"/>
    <property type="evidence" value="ECO:0007669"/>
    <property type="project" value="TreeGrafter"/>
</dbReference>